<evidence type="ECO:0000313" key="3">
    <source>
        <dbReference type="Proteomes" id="UP001066276"/>
    </source>
</evidence>
<dbReference type="EMBL" id="JANPWB010000002">
    <property type="protein sequence ID" value="KAJ1208590.1"/>
    <property type="molecule type" value="Genomic_DNA"/>
</dbReference>
<dbReference type="AlphaFoldDB" id="A0AAV7W8H6"/>
<keyword evidence="3" id="KW-1185">Reference proteome</keyword>
<reference evidence="2" key="1">
    <citation type="journal article" date="2022" name="bioRxiv">
        <title>Sequencing and chromosome-scale assembly of the giantPleurodeles waltlgenome.</title>
        <authorList>
            <person name="Brown T."/>
            <person name="Elewa A."/>
            <person name="Iarovenko S."/>
            <person name="Subramanian E."/>
            <person name="Araus A.J."/>
            <person name="Petzold A."/>
            <person name="Susuki M."/>
            <person name="Suzuki K.-i.T."/>
            <person name="Hayashi T."/>
            <person name="Toyoda A."/>
            <person name="Oliveira C."/>
            <person name="Osipova E."/>
            <person name="Leigh N.D."/>
            <person name="Simon A."/>
            <person name="Yun M.H."/>
        </authorList>
    </citation>
    <scope>NUCLEOTIDE SEQUENCE</scope>
    <source>
        <strain evidence="2">20211129_DDA</strain>
        <tissue evidence="2">Liver</tissue>
    </source>
</reference>
<name>A0AAV7W8H6_PLEWA</name>
<protein>
    <submittedName>
        <fullName evidence="2">Uncharacterized protein</fullName>
    </submittedName>
</protein>
<sequence length="118" mass="12839">MASVCECEACLTRPPWIPRPQSVSCRDAQHHGGCFAPNGGRNVGTPAARVAPRIKEPVEQAAGRLEPRSRDRFFYEVGPQLPSKPGSWKLDQTKNAARGRPPWALFDNTQASEGVGDS</sequence>
<organism evidence="2 3">
    <name type="scientific">Pleurodeles waltl</name>
    <name type="common">Iberian ribbed newt</name>
    <dbReference type="NCBI Taxonomy" id="8319"/>
    <lineage>
        <taxon>Eukaryota</taxon>
        <taxon>Metazoa</taxon>
        <taxon>Chordata</taxon>
        <taxon>Craniata</taxon>
        <taxon>Vertebrata</taxon>
        <taxon>Euteleostomi</taxon>
        <taxon>Amphibia</taxon>
        <taxon>Batrachia</taxon>
        <taxon>Caudata</taxon>
        <taxon>Salamandroidea</taxon>
        <taxon>Salamandridae</taxon>
        <taxon>Pleurodelinae</taxon>
        <taxon>Pleurodeles</taxon>
    </lineage>
</organism>
<gene>
    <name evidence="2" type="ORF">NDU88_003973</name>
</gene>
<dbReference type="Proteomes" id="UP001066276">
    <property type="component" value="Chromosome 1_2"/>
</dbReference>
<proteinExistence type="predicted"/>
<feature type="region of interest" description="Disordered" evidence="1">
    <location>
        <begin position="84"/>
        <end position="118"/>
    </location>
</feature>
<evidence type="ECO:0000313" key="2">
    <source>
        <dbReference type="EMBL" id="KAJ1208590.1"/>
    </source>
</evidence>
<evidence type="ECO:0000256" key="1">
    <source>
        <dbReference type="SAM" id="MobiDB-lite"/>
    </source>
</evidence>
<accession>A0AAV7W8H6</accession>
<comment type="caution">
    <text evidence="2">The sequence shown here is derived from an EMBL/GenBank/DDBJ whole genome shotgun (WGS) entry which is preliminary data.</text>
</comment>